<dbReference type="AlphaFoldDB" id="A0A9Q1JMD5"/>
<evidence type="ECO:0000313" key="2">
    <source>
        <dbReference type="Proteomes" id="UP001153076"/>
    </source>
</evidence>
<keyword evidence="2" id="KW-1185">Reference proteome</keyword>
<comment type="caution">
    <text evidence="1">The sequence shown here is derived from an EMBL/GenBank/DDBJ whole genome shotgun (WGS) entry which is preliminary data.</text>
</comment>
<dbReference type="EMBL" id="JAKOGI010001722">
    <property type="protein sequence ID" value="KAJ8424265.1"/>
    <property type="molecule type" value="Genomic_DNA"/>
</dbReference>
<reference evidence="1" key="1">
    <citation type="submission" date="2022-04" db="EMBL/GenBank/DDBJ databases">
        <title>Carnegiea gigantea Genome sequencing and assembly v2.</title>
        <authorList>
            <person name="Copetti D."/>
            <person name="Sanderson M.J."/>
            <person name="Burquez A."/>
            <person name="Wojciechowski M.F."/>
        </authorList>
    </citation>
    <scope>NUCLEOTIDE SEQUENCE</scope>
    <source>
        <strain evidence="1">SGP5-SGP5p</strain>
        <tissue evidence="1">Aerial part</tissue>
    </source>
</reference>
<name>A0A9Q1JMD5_9CARY</name>
<gene>
    <name evidence="1" type="ORF">Cgig2_033134</name>
</gene>
<proteinExistence type="predicted"/>
<evidence type="ECO:0000313" key="1">
    <source>
        <dbReference type="EMBL" id="KAJ8424265.1"/>
    </source>
</evidence>
<protein>
    <submittedName>
        <fullName evidence="1">Uncharacterized protein</fullName>
    </submittedName>
</protein>
<organism evidence="1 2">
    <name type="scientific">Carnegiea gigantea</name>
    <dbReference type="NCBI Taxonomy" id="171969"/>
    <lineage>
        <taxon>Eukaryota</taxon>
        <taxon>Viridiplantae</taxon>
        <taxon>Streptophyta</taxon>
        <taxon>Embryophyta</taxon>
        <taxon>Tracheophyta</taxon>
        <taxon>Spermatophyta</taxon>
        <taxon>Magnoliopsida</taxon>
        <taxon>eudicotyledons</taxon>
        <taxon>Gunneridae</taxon>
        <taxon>Pentapetalae</taxon>
        <taxon>Caryophyllales</taxon>
        <taxon>Cactineae</taxon>
        <taxon>Cactaceae</taxon>
        <taxon>Cactoideae</taxon>
        <taxon>Echinocereeae</taxon>
        <taxon>Carnegiea</taxon>
    </lineage>
</organism>
<sequence>MEYPVFRSDKNFMRPYYGCVNCGAFLLWADEEGNVFRKVAREIQRNNEKVKQDEQLIRIDELKDVKQQLASMNKEITEGRKASKATLGKIYNVVRQTKLELEKNFIIKGSALEGDEMKGGSNSLVDLLGEVVVAVVGCELEGPTARYGLNHASKTILQRRSMNSPFAITPYRKQ</sequence>
<accession>A0A9Q1JMD5</accession>
<dbReference type="Proteomes" id="UP001153076">
    <property type="component" value="Unassembled WGS sequence"/>
</dbReference>